<name>A0A2Z2HK52_9ARCH</name>
<protein>
    <submittedName>
        <fullName evidence="1">Uncharacterized protein</fullName>
    </submittedName>
</protein>
<keyword evidence="2" id="KW-1185">Reference proteome</keyword>
<sequence length="206" mass="24144">MTKPELEKKIFLHLTKVDFSTSDEMKNIFKCSEYDLMDIIKNNTKTNSEPLGFIIKNDETTPTRYSIEQTNYLTIHNQVENYLKGINGILSLFYRNLSSQSNLLKSDSDKILNLNNKGKTIFDNISLILDRIQQLSFLITYYKSMDKIPKNMISKADEDHEKCLNMYSKIIKKLKSILMKEKINQEVIELYLFKHQFVVNHLNSSI</sequence>
<accession>A0A2Z2HK52</accession>
<reference evidence="1 2" key="1">
    <citation type="journal article" date="2017" name="Environ. Microbiol.">
        <title>Genome and epigenome of a novel marine Thaumarchaeota strain suggest viral infection, phosphorothioation DNA modification and multiple restriction systems.</title>
        <authorList>
            <person name="Ahlgren N.A."/>
            <person name="Chen Y."/>
            <person name="Needham D.M."/>
            <person name="Parada A.E."/>
            <person name="Sachdeva R."/>
            <person name="Trinh V."/>
            <person name="Chen T."/>
            <person name="Fuhrman J.A."/>
        </authorList>
    </citation>
    <scope>NUCLEOTIDE SEQUENCE [LARGE SCALE GENOMIC DNA]</scope>
    <source>
        <strain evidence="1 2">SPOT01</strain>
    </source>
</reference>
<dbReference type="RefSeq" id="WP_086907558.1">
    <property type="nucleotide sequence ID" value="NZ_CP021324.1"/>
</dbReference>
<evidence type="ECO:0000313" key="2">
    <source>
        <dbReference type="Proteomes" id="UP000249949"/>
    </source>
</evidence>
<dbReference type="KEGG" id="nct:NMSP_0833"/>
<organism evidence="1 2">
    <name type="scientific">Candidatus Nitrosomarinus catalinensis</name>
    <dbReference type="NCBI Taxonomy" id="1898749"/>
    <lineage>
        <taxon>Archaea</taxon>
        <taxon>Nitrososphaerota</taxon>
        <taxon>Nitrososphaeria</taxon>
        <taxon>Nitrosopumilales</taxon>
        <taxon>Nitrosopumilaceae</taxon>
        <taxon>Candidatus Nitrosomarinus</taxon>
    </lineage>
</organism>
<dbReference type="Proteomes" id="UP000249949">
    <property type="component" value="Chromosome"/>
</dbReference>
<evidence type="ECO:0000313" key="1">
    <source>
        <dbReference type="EMBL" id="ARS64452.1"/>
    </source>
</evidence>
<dbReference type="EMBL" id="CP021324">
    <property type="protein sequence ID" value="ARS64452.1"/>
    <property type="molecule type" value="Genomic_DNA"/>
</dbReference>
<proteinExistence type="predicted"/>
<dbReference type="AlphaFoldDB" id="A0A2Z2HK52"/>
<gene>
    <name evidence="1" type="ORF">NMSP_0833</name>
</gene>
<dbReference type="GeneID" id="32901305"/>